<accession>A0ABT9MHB9</accession>
<keyword evidence="5 9" id="KW-0547">Nucleotide-binding</keyword>
<dbReference type="SUPFAM" id="SSF55060">
    <property type="entry name" value="GHMP Kinase, C-terminal domain"/>
    <property type="match status" value="1"/>
</dbReference>
<evidence type="ECO:0000256" key="5">
    <source>
        <dbReference type="ARBA" id="ARBA00022741"/>
    </source>
</evidence>
<dbReference type="InterPro" id="IPR013750">
    <property type="entry name" value="GHMP_kinase_C_dom"/>
</dbReference>
<dbReference type="NCBIfam" id="NF011202">
    <property type="entry name" value="PRK14608.1"/>
    <property type="match status" value="1"/>
</dbReference>
<dbReference type="InterPro" id="IPR036554">
    <property type="entry name" value="GHMP_kinase_C_sf"/>
</dbReference>
<dbReference type="NCBIfam" id="TIGR00154">
    <property type="entry name" value="ispE"/>
    <property type="match status" value="1"/>
</dbReference>
<gene>
    <name evidence="9" type="primary">ispE</name>
    <name evidence="12" type="ORF">QO006_003456</name>
</gene>
<comment type="function">
    <text evidence="9">Catalyzes the phosphorylation of the position 2 hydroxy group of 4-diphosphocytidyl-2C-methyl-D-erythritol.</text>
</comment>
<comment type="pathway">
    <text evidence="9">Isoprenoid biosynthesis; isopentenyl diphosphate biosynthesis via DXP pathway; isopentenyl diphosphate from 1-deoxy-D-xylulose 5-phosphate: step 3/6.</text>
</comment>
<keyword evidence="9" id="KW-0414">Isoprene biosynthesis</keyword>
<dbReference type="Pfam" id="PF00288">
    <property type="entry name" value="GHMP_kinases_N"/>
    <property type="match status" value="1"/>
</dbReference>
<dbReference type="EC" id="2.7.1.148" evidence="2 9"/>
<evidence type="ECO:0000256" key="3">
    <source>
        <dbReference type="ARBA" id="ARBA00017473"/>
    </source>
</evidence>
<evidence type="ECO:0000259" key="11">
    <source>
        <dbReference type="Pfam" id="PF08544"/>
    </source>
</evidence>
<keyword evidence="6 9" id="KW-0418">Kinase</keyword>
<feature type="active site" evidence="9">
    <location>
        <position position="133"/>
    </location>
</feature>
<keyword evidence="4 9" id="KW-0808">Transferase</keyword>
<dbReference type="InterPro" id="IPR014721">
    <property type="entry name" value="Ribsml_uS5_D2-typ_fold_subgr"/>
</dbReference>
<evidence type="ECO:0000256" key="4">
    <source>
        <dbReference type="ARBA" id="ARBA00022679"/>
    </source>
</evidence>
<dbReference type="HAMAP" id="MF_00061">
    <property type="entry name" value="IspE"/>
    <property type="match status" value="1"/>
</dbReference>
<feature type="binding site" evidence="9">
    <location>
        <begin position="94"/>
        <end position="104"/>
    </location>
    <ligand>
        <name>ATP</name>
        <dbReference type="ChEBI" id="CHEBI:30616"/>
    </ligand>
</feature>
<dbReference type="Gene3D" id="3.30.70.890">
    <property type="entry name" value="GHMP kinase, C-terminal domain"/>
    <property type="match status" value="1"/>
</dbReference>
<feature type="active site" evidence="9">
    <location>
        <position position="12"/>
    </location>
</feature>
<evidence type="ECO:0000313" key="13">
    <source>
        <dbReference type="Proteomes" id="UP001232163"/>
    </source>
</evidence>
<proteinExistence type="inferred from homology"/>
<dbReference type="RefSeq" id="WP_307468716.1">
    <property type="nucleotide sequence ID" value="NZ_JAURUR010000018.1"/>
</dbReference>
<dbReference type="SUPFAM" id="SSF54211">
    <property type="entry name" value="Ribosomal protein S5 domain 2-like"/>
    <property type="match status" value="1"/>
</dbReference>
<reference evidence="12 13" key="1">
    <citation type="submission" date="2023-07" db="EMBL/GenBank/DDBJ databases">
        <title>Genomic Encyclopedia of Type Strains, Phase IV (KMG-IV): sequencing the most valuable type-strain genomes for metagenomic binning, comparative biology and taxonomic classification.</title>
        <authorList>
            <person name="Goeker M."/>
        </authorList>
    </citation>
    <scope>NUCLEOTIDE SEQUENCE [LARGE SCALE GENOMIC DNA]</scope>
    <source>
        <strain evidence="12 13">NIO-1023</strain>
    </source>
</reference>
<dbReference type="Pfam" id="PF08544">
    <property type="entry name" value="GHMP_kinases_C"/>
    <property type="match status" value="1"/>
</dbReference>
<keyword evidence="13" id="KW-1185">Reference proteome</keyword>
<comment type="similarity">
    <text evidence="1 9">Belongs to the GHMP kinase family. IspE subfamily.</text>
</comment>
<feature type="domain" description="GHMP kinase N-terminal" evidence="10">
    <location>
        <begin position="66"/>
        <end position="141"/>
    </location>
</feature>
<dbReference type="EMBL" id="JAURUR010000018">
    <property type="protein sequence ID" value="MDP9765995.1"/>
    <property type="molecule type" value="Genomic_DNA"/>
</dbReference>
<evidence type="ECO:0000259" key="10">
    <source>
        <dbReference type="Pfam" id="PF00288"/>
    </source>
</evidence>
<dbReference type="Gene3D" id="3.30.230.10">
    <property type="match status" value="1"/>
</dbReference>
<keyword evidence="7 9" id="KW-0067">ATP-binding</keyword>
<dbReference type="InterPro" id="IPR004424">
    <property type="entry name" value="IspE"/>
</dbReference>
<dbReference type="PIRSF" id="PIRSF010376">
    <property type="entry name" value="IspE"/>
    <property type="match status" value="1"/>
</dbReference>
<protein>
    <recommendedName>
        <fullName evidence="3 9">4-diphosphocytidyl-2-C-methyl-D-erythritol kinase</fullName>
        <shortName evidence="9">CMK</shortName>
        <ecNumber evidence="2 9">2.7.1.148</ecNumber>
    </recommendedName>
    <alternativeName>
        <fullName evidence="8 9">4-(cytidine-5'-diphospho)-2-C-methyl-D-erythritol kinase</fullName>
    </alternativeName>
</protein>
<evidence type="ECO:0000256" key="1">
    <source>
        <dbReference type="ARBA" id="ARBA00009684"/>
    </source>
</evidence>
<evidence type="ECO:0000256" key="9">
    <source>
        <dbReference type="HAMAP-Rule" id="MF_00061"/>
    </source>
</evidence>
<evidence type="ECO:0000256" key="7">
    <source>
        <dbReference type="ARBA" id="ARBA00022840"/>
    </source>
</evidence>
<feature type="domain" description="GHMP kinase C-terminal" evidence="11">
    <location>
        <begin position="209"/>
        <end position="268"/>
    </location>
</feature>
<dbReference type="InterPro" id="IPR020568">
    <property type="entry name" value="Ribosomal_Su5_D2-typ_SF"/>
</dbReference>
<name>A0ABT9MHB9_9DEIO</name>
<dbReference type="PANTHER" id="PTHR43527:SF2">
    <property type="entry name" value="4-DIPHOSPHOCYTIDYL-2-C-METHYL-D-ERYTHRITOL KINASE, CHLOROPLASTIC"/>
    <property type="match status" value="1"/>
</dbReference>
<sequence length="285" mass="29511">MTPALTRFAPAKVNLGLSVLGRRADGYHDLHSLMVPLTVGDTLTFTPAPDLQLTVQGADLPTDERNLVYRAARDYLHAAGQPGGVHITLHKTLPLASGLGGGSSDAATTLLALHELYLAPVDLAALAVRLGADVPFFLLGGPALAEGIGERLRALDLPAAALVLLNPGVEVSARDAYTWLGERGAYTPPLDLAGITEALRTGEPVPYHNALQPAVVARHPLIGEALAALEGAGLHSPLMSGSGSTCFALAATHEQASQAVQALQGRFPDWWVSAAETVPGRSASG</sequence>
<comment type="catalytic activity">
    <reaction evidence="9">
        <text>4-CDP-2-C-methyl-D-erythritol + ATP = 4-CDP-2-C-methyl-D-erythritol 2-phosphate + ADP + H(+)</text>
        <dbReference type="Rhea" id="RHEA:18437"/>
        <dbReference type="ChEBI" id="CHEBI:15378"/>
        <dbReference type="ChEBI" id="CHEBI:30616"/>
        <dbReference type="ChEBI" id="CHEBI:57823"/>
        <dbReference type="ChEBI" id="CHEBI:57919"/>
        <dbReference type="ChEBI" id="CHEBI:456216"/>
        <dbReference type="EC" id="2.7.1.148"/>
    </reaction>
</comment>
<evidence type="ECO:0000313" key="12">
    <source>
        <dbReference type="EMBL" id="MDP9765995.1"/>
    </source>
</evidence>
<dbReference type="InterPro" id="IPR006204">
    <property type="entry name" value="GHMP_kinase_N_dom"/>
</dbReference>
<dbReference type="Proteomes" id="UP001232163">
    <property type="component" value="Unassembled WGS sequence"/>
</dbReference>
<dbReference type="PANTHER" id="PTHR43527">
    <property type="entry name" value="4-DIPHOSPHOCYTIDYL-2-C-METHYL-D-ERYTHRITOL KINASE, CHLOROPLASTIC"/>
    <property type="match status" value="1"/>
</dbReference>
<evidence type="ECO:0000256" key="8">
    <source>
        <dbReference type="ARBA" id="ARBA00032554"/>
    </source>
</evidence>
<evidence type="ECO:0000256" key="6">
    <source>
        <dbReference type="ARBA" id="ARBA00022777"/>
    </source>
</evidence>
<dbReference type="GO" id="GO:0050515">
    <property type="term" value="F:4-(cytidine 5'-diphospho)-2-C-methyl-D-erythritol kinase activity"/>
    <property type="evidence" value="ECO:0007669"/>
    <property type="project" value="UniProtKB-EC"/>
</dbReference>
<evidence type="ECO:0000256" key="2">
    <source>
        <dbReference type="ARBA" id="ARBA00012052"/>
    </source>
</evidence>
<comment type="caution">
    <text evidence="12">The sequence shown here is derived from an EMBL/GenBank/DDBJ whole genome shotgun (WGS) entry which is preliminary data.</text>
</comment>
<organism evidence="12 13">
    <name type="scientific">Deinococcus enclensis</name>
    <dbReference type="NCBI Taxonomy" id="1049582"/>
    <lineage>
        <taxon>Bacteria</taxon>
        <taxon>Thermotogati</taxon>
        <taxon>Deinococcota</taxon>
        <taxon>Deinococci</taxon>
        <taxon>Deinococcales</taxon>
        <taxon>Deinococcaceae</taxon>
        <taxon>Deinococcus</taxon>
    </lineage>
</organism>